<comment type="subcellular location">
    <subcellularLocation>
        <location evidence="1">Endomembrane system</location>
        <topology evidence="1">Multi-pass membrane protein</topology>
    </subcellularLocation>
</comment>
<dbReference type="EMBL" id="LAZR01000176">
    <property type="protein sequence ID" value="KKN84042.1"/>
    <property type="molecule type" value="Genomic_DNA"/>
</dbReference>
<feature type="transmembrane region" description="Helical" evidence="5">
    <location>
        <begin position="144"/>
        <end position="161"/>
    </location>
</feature>
<dbReference type="PANTHER" id="PTHR12714:SF9">
    <property type="entry name" value="PROTEIN-S-ISOPRENYLCYSTEINE O-METHYLTRANSFERASE"/>
    <property type="match status" value="1"/>
</dbReference>
<proteinExistence type="predicted"/>
<comment type="caution">
    <text evidence="6">The sequence shown here is derived from an EMBL/GenBank/DDBJ whole genome shotgun (WGS) entry which is preliminary data.</text>
</comment>
<dbReference type="GO" id="GO:0012505">
    <property type="term" value="C:endomembrane system"/>
    <property type="evidence" value="ECO:0007669"/>
    <property type="project" value="UniProtKB-SubCell"/>
</dbReference>
<dbReference type="AlphaFoldDB" id="A0A0F9U9J7"/>
<keyword evidence="3 5" id="KW-1133">Transmembrane helix</keyword>
<organism evidence="6">
    <name type="scientific">marine sediment metagenome</name>
    <dbReference type="NCBI Taxonomy" id="412755"/>
    <lineage>
        <taxon>unclassified sequences</taxon>
        <taxon>metagenomes</taxon>
        <taxon>ecological metagenomes</taxon>
    </lineage>
</organism>
<evidence type="ECO:0000256" key="4">
    <source>
        <dbReference type="ARBA" id="ARBA00023136"/>
    </source>
</evidence>
<sequence length="210" mass="24162">MKVFFIGLAIAILGQLVRMLTIGLVYIVRGGRNRRIYADGLVTDGLFSHSRNPMYVGNILLIIGMSILSNSLFAVLVMIPLFIFIYQAIVRAEENYLSNSYGAGFDIYCSQVNRWFPKLKGIRATFKSNDFNLKKVAFKEYNTSYLWMLGAVLLLAYNTNWLRTELNMENEGVYFLAAIGVLTTLYFTIRFFKKRERRLQSKKIVTEQSL</sequence>
<evidence type="ECO:0000256" key="5">
    <source>
        <dbReference type="SAM" id="Phobius"/>
    </source>
</evidence>
<gene>
    <name evidence="6" type="ORF">LCGC14_0292490</name>
</gene>
<protein>
    <recommendedName>
        <fullName evidence="7">Steroid 5-alpha reductase C-terminal domain-containing protein</fullName>
    </recommendedName>
</protein>
<evidence type="ECO:0000256" key="1">
    <source>
        <dbReference type="ARBA" id="ARBA00004127"/>
    </source>
</evidence>
<reference evidence="6" key="1">
    <citation type="journal article" date="2015" name="Nature">
        <title>Complex archaea that bridge the gap between prokaryotes and eukaryotes.</title>
        <authorList>
            <person name="Spang A."/>
            <person name="Saw J.H."/>
            <person name="Jorgensen S.L."/>
            <person name="Zaremba-Niedzwiedzka K."/>
            <person name="Martijn J."/>
            <person name="Lind A.E."/>
            <person name="van Eijk R."/>
            <person name="Schleper C."/>
            <person name="Guy L."/>
            <person name="Ettema T.J."/>
        </authorList>
    </citation>
    <scope>NUCLEOTIDE SEQUENCE</scope>
</reference>
<dbReference type="InterPro" id="IPR007318">
    <property type="entry name" value="Phopholipid_MeTrfase"/>
</dbReference>
<name>A0A0F9U9J7_9ZZZZ</name>
<accession>A0A0F9U9J7</accession>
<evidence type="ECO:0000256" key="2">
    <source>
        <dbReference type="ARBA" id="ARBA00022692"/>
    </source>
</evidence>
<keyword evidence="4 5" id="KW-0472">Membrane</keyword>
<dbReference type="Gene3D" id="1.20.120.1630">
    <property type="match status" value="1"/>
</dbReference>
<keyword evidence="2 5" id="KW-0812">Transmembrane</keyword>
<evidence type="ECO:0008006" key="7">
    <source>
        <dbReference type="Google" id="ProtNLM"/>
    </source>
</evidence>
<evidence type="ECO:0000256" key="3">
    <source>
        <dbReference type="ARBA" id="ARBA00022989"/>
    </source>
</evidence>
<dbReference type="GO" id="GO:0016740">
    <property type="term" value="F:transferase activity"/>
    <property type="evidence" value="ECO:0007669"/>
    <property type="project" value="UniProtKB-ARBA"/>
</dbReference>
<feature type="transmembrane region" description="Helical" evidence="5">
    <location>
        <begin position="173"/>
        <end position="192"/>
    </location>
</feature>
<dbReference type="PANTHER" id="PTHR12714">
    <property type="entry name" value="PROTEIN-S ISOPRENYLCYSTEINE O-METHYLTRANSFERASE"/>
    <property type="match status" value="1"/>
</dbReference>
<evidence type="ECO:0000313" key="6">
    <source>
        <dbReference type="EMBL" id="KKN84042.1"/>
    </source>
</evidence>
<dbReference type="Pfam" id="PF04191">
    <property type="entry name" value="PEMT"/>
    <property type="match status" value="1"/>
</dbReference>
<feature type="transmembrane region" description="Helical" evidence="5">
    <location>
        <begin position="59"/>
        <end position="86"/>
    </location>
</feature>